<dbReference type="RefSeq" id="WP_094017258.1">
    <property type="nucleotide sequence ID" value="NZ_NMQW01000037.1"/>
</dbReference>
<keyword evidence="5" id="KW-1185">Reference proteome</keyword>
<dbReference type="InterPro" id="IPR004995">
    <property type="entry name" value="Spore_Ger"/>
</dbReference>
<feature type="transmembrane region" description="Helical" evidence="3">
    <location>
        <begin position="328"/>
        <end position="346"/>
    </location>
</feature>
<sequence>MNPIATQTLESDLRSLFRLCGDVIFDKIKLPTPEDEPASSVLLIYCQGLCDIKQMDSLVIPSLLGVFQNTEVTSAEELENYVQLRLNRLEGVLNHEDLVLRVFQGQLLLLFEPLQCLYSINLADPPTRKTEESNTEVSVKGPRDGFTEEIYVNIGLIRKRLKTSNLAVRTYRFGTDTETSVSLLYMQNLIAPGTLNEIQQKLEKVQIKELISSTQLEEALAGFSLFPMFVYSGRPDYAVNSLLHGRFILLTDGSPTASIAPVNLTFLLNTSEDSHTFNLFVIFTRFMRMMGLLLSLFLPGFWIALLSYHQDQIPFSLLATLVISRQGVPLPVPVEAFVMLLLFELFREAGMRLPSTFGQTLSVVGGLIIGQAAISAGITAPGILVIVALSVLATFTLVNQNMIGMVSILRIVTLLISGLLGLFGFLICLMGLVLYLVNQRSFGVYYMEPLAAPTPKELWKVWIRTPWGKMMSMPNFLKKSGGKGGQSQP</sequence>
<dbReference type="OrthoDB" id="1726708at2"/>
<evidence type="ECO:0000313" key="5">
    <source>
        <dbReference type="Proteomes" id="UP000215509"/>
    </source>
</evidence>
<evidence type="ECO:0000256" key="1">
    <source>
        <dbReference type="ARBA" id="ARBA00005278"/>
    </source>
</evidence>
<keyword evidence="3" id="KW-0812">Transmembrane</keyword>
<feature type="transmembrane region" description="Helical" evidence="3">
    <location>
        <begin position="353"/>
        <end position="374"/>
    </location>
</feature>
<evidence type="ECO:0000256" key="3">
    <source>
        <dbReference type="SAM" id="Phobius"/>
    </source>
</evidence>
<keyword evidence="2 3" id="KW-0472">Membrane</keyword>
<keyword evidence="3" id="KW-1133">Transmembrane helix</keyword>
<dbReference type="Proteomes" id="UP000215509">
    <property type="component" value="Unassembled WGS sequence"/>
</dbReference>
<proteinExistence type="inferred from homology"/>
<dbReference type="InterPro" id="IPR050768">
    <property type="entry name" value="UPF0353/GerABKA_families"/>
</dbReference>
<organism evidence="4 5">
    <name type="scientific">Paenibacillus rigui</name>
    <dbReference type="NCBI Taxonomy" id="554312"/>
    <lineage>
        <taxon>Bacteria</taxon>
        <taxon>Bacillati</taxon>
        <taxon>Bacillota</taxon>
        <taxon>Bacilli</taxon>
        <taxon>Bacillales</taxon>
        <taxon>Paenibacillaceae</taxon>
        <taxon>Paenibacillus</taxon>
    </lineage>
</organism>
<accession>A0A229UKI6</accession>
<feature type="transmembrane region" description="Helical" evidence="3">
    <location>
        <begin position="411"/>
        <end position="437"/>
    </location>
</feature>
<protein>
    <submittedName>
        <fullName evidence="4">Spore germination protein</fullName>
    </submittedName>
</protein>
<dbReference type="GO" id="GO:0009847">
    <property type="term" value="P:spore germination"/>
    <property type="evidence" value="ECO:0007669"/>
    <property type="project" value="InterPro"/>
</dbReference>
<name>A0A229UKI6_9BACL</name>
<evidence type="ECO:0000313" key="4">
    <source>
        <dbReference type="EMBL" id="OXM83814.1"/>
    </source>
</evidence>
<evidence type="ECO:0000256" key="2">
    <source>
        <dbReference type="ARBA" id="ARBA00023136"/>
    </source>
</evidence>
<comment type="caution">
    <text evidence="4">The sequence shown here is derived from an EMBL/GenBank/DDBJ whole genome shotgun (WGS) entry which is preliminary data.</text>
</comment>
<dbReference type="PANTHER" id="PTHR22550:SF5">
    <property type="entry name" value="LEUCINE ZIPPER PROTEIN 4"/>
    <property type="match status" value="1"/>
</dbReference>
<dbReference type="Pfam" id="PF03323">
    <property type="entry name" value="GerA"/>
    <property type="match status" value="1"/>
</dbReference>
<reference evidence="4 5" key="1">
    <citation type="submission" date="2017-07" db="EMBL/GenBank/DDBJ databases">
        <title>Genome sequencing and assembly of Paenibacillus rigui.</title>
        <authorList>
            <person name="Mayilraj S."/>
        </authorList>
    </citation>
    <scope>NUCLEOTIDE SEQUENCE [LARGE SCALE GENOMIC DNA]</scope>
    <source>
        <strain evidence="4 5">JCM 16352</strain>
    </source>
</reference>
<dbReference type="PIRSF" id="PIRSF005690">
    <property type="entry name" value="GerBA"/>
    <property type="match status" value="1"/>
</dbReference>
<dbReference type="AlphaFoldDB" id="A0A229UKI6"/>
<gene>
    <name evidence="4" type="ORF">CF651_23150</name>
</gene>
<feature type="transmembrane region" description="Helical" evidence="3">
    <location>
        <begin position="289"/>
        <end position="308"/>
    </location>
</feature>
<dbReference type="EMBL" id="NMQW01000037">
    <property type="protein sequence ID" value="OXM83814.1"/>
    <property type="molecule type" value="Genomic_DNA"/>
</dbReference>
<dbReference type="GO" id="GO:0016020">
    <property type="term" value="C:membrane"/>
    <property type="evidence" value="ECO:0007669"/>
    <property type="project" value="InterPro"/>
</dbReference>
<dbReference type="PANTHER" id="PTHR22550">
    <property type="entry name" value="SPORE GERMINATION PROTEIN"/>
    <property type="match status" value="1"/>
</dbReference>
<comment type="similarity">
    <text evidence="1">Belongs to the GerABKA family.</text>
</comment>
<feature type="transmembrane region" description="Helical" evidence="3">
    <location>
        <begin position="380"/>
        <end position="399"/>
    </location>
</feature>